<comment type="caution">
    <text evidence="1">The sequence shown here is derived from an EMBL/GenBank/DDBJ whole genome shotgun (WGS) entry which is preliminary data.</text>
</comment>
<organism evidence="1 2">
    <name type="scientific">Bacillus haynesii</name>
    <dbReference type="NCBI Taxonomy" id="1925021"/>
    <lineage>
        <taxon>Bacteria</taxon>
        <taxon>Bacillati</taxon>
        <taxon>Bacillota</taxon>
        <taxon>Bacilli</taxon>
        <taxon>Bacillales</taxon>
        <taxon>Bacillaceae</taxon>
        <taxon>Bacillus</taxon>
    </lineage>
</organism>
<accession>A0AA90E626</accession>
<dbReference type="EMBL" id="JALAXI010000004">
    <property type="protein sequence ID" value="MCY9279465.1"/>
    <property type="molecule type" value="Genomic_DNA"/>
</dbReference>
<protein>
    <submittedName>
        <fullName evidence="1">XkdW family protein</fullName>
    </submittedName>
</protein>
<gene>
    <name evidence="1" type="ORF">MOE73_05240</name>
</gene>
<dbReference type="AlphaFoldDB" id="A0AA90E626"/>
<dbReference type="RefSeq" id="WP_268297418.1">
    <property type="nucleotide sequence ID" value="NZ_JALAJD010000006.1"/>
</dbReference>
<dbReference type="Proteomes" id="UP001066455">
    <property type="component" value="Unassembled WGS sequence"/>
</dbReference>
<sequence>MQIFLYDDDFYYKRPEIVVGPGSMPENSTAVKPKDGLWRAKFIPSLNDWIEGADQEYINGLKKDQFAEKNPVSEQLSALGRQLADEKLARKQAEIANKALGEHLVSLKLELLSIKGGKEIET</sequence>
<evidence type="ECO:0000313" key="1">
    <source>
        <dbReference type="EMBL" id="MCY9279465.1"/>
    </source>
</evidence>
<evidence type="ECO:0000313" key="2">
    <source>
        <dbReference type="Proteomes" id="UP001066455"/>
    </source>
</evidence>
<name>A0AA90E626_9BACI</name>
<proteinExistence type="predicted"/>
<reference evidence="1" key="1">
    <citation type="submission" date="2022-02" db="EMBL/GenBank/DDBJ databases">
        <title>Crop Bioprotection Bacillus Genome Sequencing.</title>
        <authorList>
            <person name="Dunlap C."/>
        </authorList>
    </citation>
    <scope>NUCLEOTIDE SEQUENCE</scope>
    <source>
        <strain evidence="1">T20C14</strain>
    </source>
</reference>